<sequence>RSIPRIQEIGVDAFGSQIRPRITE</sequence>
<dbReference type="AlphaFoldDB" id="K0RNW0"/>
<name>K0RNW0_THAOC</name>
<evidence type="ECO:0000313" key="2">
    <source>
        <dbReference type="Proteomes" id="UP000266841"/>
    </source>
</evidence>
<reference evidence="1 2" key="1">
    <citation type="journal article" date="2012" name="Genome Biol.">
        <title>Genome and low-iron response of an oceanic diatom adapted to chronic iron limitation.</title>
        <authorList>
            <person name="Lommer M."/>
            <person name="Specht M."/>
            <person name="Roy A.S."/>
            <person name="Kraemer L."/>
            <person name="Andreson R."/>
            <person name="Gutowska M.A."/>
            <person name="Wolf J."/>
            <person name="Bergner S.V."/>
            <person name="Schilhabel M.B."/>
            <person name="Klostermeier U.C."/>
            <person name="Beiko R.G."/>
            <person name="Rosenstiel P."/>
            <person name="Hippler M."/>
            <person name="Laroche J."/>
        </authorList>
    </citation>
    <scope>NUCLEOTIDE SEQUENCE [LARGE SCALE GENOMIC DNA]</scope>
    <source>
        <strain evidence="1 2">CCMP1005</strain>
    </source>
</reference>
<gene>
    <name evidence="1" type="ORF">THAOC_26490</name>
</gene>
<protein>
    <submittedName>
        <fullName evidence="1">Uncharacterized protein</fullName>
    </submittedName>
</protein>
<dbReference type="Proteomes" id="UP000266841">
    <property type="component" value="Unassembled WGS sequence"/>
</dbReference>
<evidence type="ECO:0000313" key="1">
    <source>
        <dbReference type="EMBL" id="EJK53969.1"/>
    </source>
</evidence>
<dbReference type="EMBL" id="AGNL01036633">
    <property type="protein sequence ID" value="EJK53969.1"/>
    <property type="molecule type" value="Genomic_DNA"/>
</dbReference>
<organism evidence="1 2">
    <name type="scientific">Thalassiosira oceanica</name>
    <name type="common">Marine diatom</name>
    <dbReference type="NCBI Taxonomy" id="159749"/>
    <lineage>
        <taxon>Eukaryota</taxon>
        <taxon>Sar</taxon>
        <taxon>Stramenopiles</taxon>
        <taxon>Ochrophyta</taxon>
        <taxon>Bacillariophyta</taxon>
        <taxon>Coscinodiscophyceae</taxon>
        <taxon>Thalassiosirophycidae</taxon>
        <taxon>Thalassiosirales</taxon>
        <taxon>Thalassiosiraceae</taxon>
        <taxon>Thalassiosira</taxon>
    </lineage>
</organism>
<accession>K0RNW0</accession>
<keyword evidence="2" id="KW-1185">Reference proteome</keyword>
<proteinExistence type="predicted"/>
<feature type="non-terminal residue" evidence="1">
    <location>
        <position position="1"/>
    </location>
</feature>
<comment type="caution">
    <text evidence="1">The sequence shown here is derived from an EMBL/GenBank/DDBJ whole genome shotgun (WGS) entry which is preliminary data.</text>
</comment>